<keyword evidence="3" id="KW-1185">Reference proteome</keyword>
<reference evidence="2 3" key="1">
    <citation type="submission" date="2016-10" db="EMBL/GenBank/DDBJ databases">
        <title>Pseudoalteromonas amylolytica sp. nov., isolated from the surface seawater.</title>
        <authorList>
            <person name="Wu Y.-H."/>
            <person name="Cheng H."/>
            <person name="Jin X.-B."/>
            <person name="Wang C.-S."/>
            <person name="Xu X.-W."/>
        </authorList>
    </citation>
    <scope>NUCLEOTIDE SEQUENCE [LARGE SCALE GENOMIC DNA]</scope>
    <source>
        <strain evidence="2 3">JCM 12483</strain>
    </source>
</reference>
<gene>
    <name evidence="2" type="ORF">BIW53_03815</name>
</gene>
<dbReference type="AlphaFoldDB" id="A0A1S1NAP2"/>
<sequence length="227" mass="26105">MSKVTTSKLIIFLYLSLIVFCIFLLVRVNVLSAQLGELKNAMPSHFTELPAIDDTPSHVDRHELQEVLVRLEQLEESADKLAVQPTEQVSTRHNAQINEPSGSTPEGQMPEQDFHEGRVQWQQKYAASMFEDADKKAQVMAEYLAENYKLDKRKQRQVLSIMREHFVEFAYLISDTDTYPSFNSFSKQVEYLNSQKMGKLSQVLSEQEIKSFNSVDWMTIFKSSGLN</sequence>
<name>A0A1S1NAP2_9GAMM</name>
<feature type="region of interest" description="Disordered" evidence="1">
    <location>
        <begin position="82"/>
        <end position="110"/>
    </location>
</feature>
<organism evidence="2 3">
    <name type="scientific">Pseudoalteromonas byunsanensis</name>
    <dbReference type="NCBI Taxonomy" id="327939"/>
    <lineage>
        <taxon>Bacteria</taxon>
        <taxon>Pseudomonadati</taxon>
        <taxon>Pseudomonadota</taxon>
        <taxon>Gammaproteobacteria</taxon>
        <taxon>Alteromonadales</taxon>
        <taxon>Pseudoalteromonadaceae</taxon>
        <taxon>Pseudoalteromonas</taxon>
    </lineage>
</organism>
<feature type="compositionally biased region" description="Polar residues" evidence="1">
    <location>
        <begin position="85"/>
        <end position="106"/>
    </location>
</feature>
<dbReference type="EMBL" id="MNAN01000026">
    <property type="protein sequence ID" value="OHU96465.1"/>
    <property type="molecule type" value="Genomic_DNA"/>
</dbReference>
<evidence type="ECO:0000313" key="3">
    <source>
        <dbReference type="Proteomes" id="UP000180253"/>
    </source>
</evidence>
<protein>
    <submittedName>
        <fullName evidence="2">Uncharacterized protein</fullName>
    </submittedName>
</protein>
<accession>A0A1S1NAP2</accession>
<evidence type="ECO:0000256" key="1">
    <source>
        <dbReference type="SAM" id="MobiDB-lite"/>
    </source>
</evidence>
<dbReference type="OrthoDB" id="6314930at2"/>
<proteinExistence type="predicted"/>
<dbReference type="RefSeq" id="WP_070990494.1">
    <property type="nucleotide sequence ID" value="NZ_CBCSHD010000001.1"/>
</dbReference>
<evidence type="ECO:0000313" key="2">
    <source>
        <dbReference type="EMBL" id="OHU96465.1"/>
    </source>
</evidence>
<comment type="caution">
    <text evidence="2">The sequence shown here is derived from an EMBL/GenBank/DDBJ whole genome shotgun (WGS) entry which is preliminary data.</text>
</comment>
<dbReference type="Proteomes" id="UP000180253">
    <property type="component" value="Unassembled WGS sequence"/>
</dbReference>